<dbReference type="AlphaFoldDB" id="A0A5E4F7J6"/>
<sequence length="232" mass="26273">MQATNKEYWISQKMRNIRSEIQQMSNEYGLPNASGDICEIVKRQFRRDGDLAVENIFSILPLDVRKIIKRHLLLPKLKEVPTLQGIDENVLDDIFLDHLEQVIYDGGNYIIREGEPLDMMIFISRGSVLTYNTSSTGHVGGGSGLSNTIGRLTRDDLYGQELMSWATTSTSFSDLPISSKTLKSHEKVEVFAIRASVLLHIVSEHKKYFKTETQHPHPTDSTLIEINEHGNS</sequence>
<dbReference type="PANTHER" id="PTHR45651:SF68">
    <property type="entry name" value="ION TRANSPORT DOMAIN-CONTAINING PROTEIN"/>
    <property type="match status" value="1"/>
</dbReference>
<evidence type="ECO:0000256" key="3">
    <source>
        <dbReference type="SAM" id="MobiDB-lite"/>
    </source>
</evidence>
<dbReference type="GO" id="GO:0016020">
    <property type="term" value="C:membrane"/>
    <property type="evidence" value="ECO:0007669"/>
    <property type="project" value="UniProtKB-SubCell"/>
</dbReference>
<dbReference type="SUPFAM" id="SSF51206">
    <property type="entry name" value="cAMP-binding domain-like"/>
    <property type="match status" value="1"/>
</dbReference>
<organism evidence="5 6">
    <name type="scientific">Prunus dulcis</name>
    <name type="common">Almond</name>
    <name type="synonym">Amygdalus dulcis</name>
    <dbReference type="NCBI Taxonomy" id="3755"/>
    <lineage>
        <taxon>Eukaryota</taxon>
        <taxon>Viridiplantae</taxon>
        <taxon>Streptophyta</taxon>
        <taxon>Embryophyta</taxon>
        <taxon>Tracheophyta</taxon>
        <taxon>Spermatophyta</taxon>
        <taxon>Magnoliopsida</taxon>
        <taxon>eudicotyledons</taxon>
        <taxon>Gunneridae</taxon>
        <taxon>Pentapetalae</taxon>
        <taxon>rosids</taxon>
        <taxon>fabids</taxon>
        <taxon>Rosales</taxon>
        <taxon>Rosaceae</taxon>
        <taxon>Amygdaloideae</taxon>
        <taxon>Amygdaleae</taxon>
        <taxon>Prunus</taxon>
    </lineage>
</organism>
<feature type="region of interest" description="Disordered" evidence="3">
    <location>
        <begin position="210"/>
        <end position="232"/>
    </location>
</feature>
<dbReference type="PANTHER" id="PTHR45651">
    <property type="entry name" value="CYCLIC NUCLEOTIDE-GATED ION CHANNEL 15-RELATED-RELATED"/>
    <property type="match status" value="1"/>
</dbReference>
<dbReference type="CDD" id="cd00038">
    <property type="entry name" value="CAP_ED"/>
    <property type="match status" value="1"/>
</dbReference>
<dbReference type="PROSITE" id="PS50042">
    <property type="entry name" value="CNMP_BINDING_3"/>
    <property type="match status" value="1"/>
</dbReference>
<dbReference type="Gene3D" id="2.60.120.10">
    <property type="entry name" value="Jelly Rolls"/>
    <property type="match status" value="1"/>
</dbReference>
<evidence type="ECO:0000256" key="1">
    <source>
        <dbReference type="ARBA" id="ARBA00023286"/>
    </source>
</evidence>
<gene>
    <name evidence="5" type="ORF">ALMOND_2B018993</name>
</gene>
<dbReference type="InterPro" id="IPR014710">
    <property type="entry name" value="RmlC-like_jellyroll"/>
</dbReference>
<dbReference type="EMBL" id="CABIKO010000062">
    <property type="protein sequence ID" value="VVA22631.1"/>
    <property type="molecule type" value="Genomic_DNA"/>
</dbReference>
<dbReference type="InParanoid" id="A0A5E4F7J6"/>
<dbReference type="GO" id="GO:0034220">
    <property type="term" value="P:monoatomic ion transmembrane transport"/>
    <property type="evidence" value="ECO:0007669"/>
    <property type="project" value="UniProtKB-KW"/>
</dbReference>
<accession>A0A5E4F7J6</accession>
<protein>
    <submittedName>
        <fullName evidence="5">PREDICTED: cyclic</fullName>
    </submittedName>
</protein>
<dbReference type="InterPro" id="IPR018490">
    <property type="entry name" value="cNMP-bd_dom_sf"/>
</dbReference>
<evidence type="ECO:0000313" key="6">
    <source>
        <dbReference type="Proteomes" id="UP000327085"/>
    </source>
</evidence>
<keyword evidence="1" id="KW-0406">Ion transport</keyword>
<dbReference type="Proteomes" id="UP000327085">
    <property type="component" value="Chromosome 6"/>
</dbReference>
<evidence type="ECO:0000259" key="4">
    <source>
        <dbReference type="PROSITE" id="PS50042"/>
    </source>
</evidence>
<dbReference type="InterPro" id="IPR000595">
    <property type="entry name" value="cNMP-bd_dom"/>
</dbReference>
<dbReference type="Gramene" id="VVA22631">
    <property type="protein sequence ID" value="VVA22631"/>
    <property type="gene ID" value="Prudul26B018993"/>
</dbReference>
<name>A0A5E4F7J6_PRUDU</name>
<reference evidence="6" key="1">
    <citation type="journal article" date="2020" name="Plant J.">
        <title>Transposons played a major role in the diversification between the closely related almond and peach genomes: results from the almond genome sequence.</title>
        <authorList>
            <person name="Alioto T."/>
            <person name="Alexiou K.G."/>
            <person name="Bardil A."/>
            <person name="Barteri F."/>
            <person name="Castanera R."/>
            <person name="Cruz F."/>
            <person name="Dhingra A."/>
            <person name="Duval H."/>
            <person name="Fernandez I Marti A."/>
            <person name="Frias L."/>
            <person name="Galan B."/>
            <person name="Garcia J.L."/>
            <person name="Howad W."/>
            <person name="Gomez-Garrido J."/>
            <person name="Gut M."/>
            <person name="Julca I."/>
            <person name="Morata J."/>
            <person name="Puigdomenech P."/>
            <person name="Ribeca P."/>
            <person name="Rubio Cabetas M.J."/>
            <person name="Vlasova A."/>
            <person name="Wirthensohn M."/>
            <person name="Garcia-Mas J."/>
            <person name="Gabaldon T."/>
            <person name="Casacuberta J.M."/>
            <person name="Arus P."/>
        </authorList>
    </citation>
    <scope>NUCLEOTIDE SEQUENCE [LARGE SCALE GENOMIC DNA]</scope>
    <source>
        <strain evidence="6">cv. Texas</strain>
    </source>
</reference>
<keyword evidence="2" id="KW-0407">Ion channel</keyword>
<evidence type="ECO:0000313" key="5">
    <source>
        <dbReference type="EMBL" id="VVA22631.1"/>
    </source>
</evidence>
<keyword evidence="1" id="KW-1071">Ligand-gated ion channel</keyword>
<proteinExistence type="predicted"/>
<dbReference type="OMA" id="KEYWISQ"/>
<evidence type="ECO:0000256" key="2">
    <source>
        <dbReference type="ARBA" id="ARBA00023303"/>
    </source>
</evidence>
<keyword evidence="1" id="KW-0813">Transport</keyword>
<feature type="domain" description="Cyclic nucleotide-binding" evidence="4">
    <location>
        <begin position="82"/>
        <end position="160"/>
    </location>
</feature>